<evidence type="ECO:0000313" key="4">
    <source>
        <dbReference type="EMBL" id="GJM50089.1"/>
    </source>
</evidence>
<accession>A0AAV5AU34</accession>
<gene>
    <name evidence="4" type="ORF">RCZ15_10630</name>
    <name evidence="5" type="ORF">RCZ16_14030</name>
</gene>
<dbReference type="GO" id="GO:0005737">
    <property type="term" value="C:cytoplasm"/>
    <property type="evidence" value="ECO:0007669"/>
    <property type="project" value="TreeGrafter"/>
</dbReference>
<organism evidence="4 6">
    <name type="scientific">Capnocytophaga catalasegens</name>
    <dbReference type="NCBI Taxonomy" id="1004260"/>
    <lineage>
        <taxon>Bacteria</taxon>
        <taxon>Pseudomonadati</taxon>
        <taxon>Bacteroidota</taxon>
        <taxon>Flavobacteriia</taxon>
        <taxon>Flavobacteriales</taxon>
        <taxon>Flavobacteriaceae</taxon>
        <taxon>Capnocytophaga</taxon>
    </lineage>
</organism>
<dbReference type="Proteomes" id="UP001207736">
    <property type="component" value="Unassembled WGS sequence"/>
</dbReference>
<sequence length="198" mass="22687">MKLAKELEFILTLDKLKNVQRRNYILDDSRRENSAEHSWQVMVLAQIMYPYAKNKEQIDLFRVMKMLSIHDVVEIGAGDTFVYDEKAMEGKYERELASAKRIFGILDKPLASEFLALWEEFEAEKSPDAVFASAVDRVIPFILNAHTSGKSWREADVSAEKVRKIVGTAVEKGSEELSELFEILLQKSIDEGKLVENK</sequence>
<feature type="domain" description="HD" evidence="3">
    <location>
        <begin position="13"/>
        <end position="177"/>
    </location>
</feature>
<dbReference type="Gene3D" id="1.10.3210.10">
    <property type="entry name" value="Hypothetical protein af1432"/>
    <property type="match status" value="1"/>
</dbReference>
<proteinExistence type="predicted"/>
<keyword evidence="7" id="KW-1185">Reference proteome</keyword>
<protein>
    <submittedName>
        <fullName evidence="4">Phosphohydrolase</fullName>
    </submittedName>
</protein>
<evidence type="ECO:0000256" key="1">
    <source>
        <dbReference type="ARBA" id="ARBA00022723"/>
    </source>
</evidence>
<name>A0AAV5AU34_9FLAO</name>
<dbReference type="SUPFAM" id="SSF109604">
    <property type="entry name" value="HD-domain/PDEase-like"/>
    <property type="match status" value="1"/>
</dbReference>
<dbReference type="InterPro" id="IPR006674">
    <property type="entry name" value="HD_domain"/>
</dbReference>
<dbReference type="PANTHER" id="PTHR11845">
    <property type="entry name" value="5'-DEOXYNUCLEOTIDASE HDDC2"/>
    <property type="match status" value="1"/>
</dbReference>
<dbReference type="AlphaFoldDB" id="A0AAV5AU34"/>
<evidence type="ECO:0000313" key="7">
    <source>
        <dbReference type="Proteomes" id="UP001208692"/>
    </source>
</evidence>
<comment type="caution">
    <text evidence="4">The sequence shown here is derived from an EMBL/GenBank/DDBJ whole genome shotgun (WGS) entry which is preliminary data.</text>
</comment>
<dbReference type="EMBL" id="BQKB01000025">
    <property type="protein sequence ID" value="GJM53086.1"/>
    <property type="molecule type" value="Genomic_DNA"/>
</dbReference>
<reference evidence="4 7" key="1">
    <citation type="submission" date="2021-11" db="EMBL/GenBank/DDBJ databases">
        <title>Draft genome sequence of Capnocytophaga sp. strain KC07075 isolated from cat oral cavity.</title>
        <authorList>
            <person name="Suzuki M."/>
            <person name="Imaoka K."/>
            <person name="Kimura M."/>
            <person name="Morikawa S."/>
            <person name="Maeda K."/>
        </authorList>
    </citation>
    <scope>NUCLEOTIDE SEQUENCE</scope>
    <source>
        <strain evidence="4">KC07075</strain>
        <strain evidence="5 7">KC07079</strain>
    </source>
</reference>
<evidence type="ECO:0000313" key="6">
    <source>
        <dbReference type="Proteomes" id="UP001207736"/>
    </source>
</evidence>
<keyword evidence="1" id="KW-0479">Metal-binding</keyword>
<keyword evidence="2" id="KW-0378">Hydrolase</keyword>
<evidence type="ECO:0000259" key="3">
    <source>
        <dbReference type="Pfam" id="PF13023"/>
    </source>
</evidence>
<evidence type="ECO:0000256" key="2">
    <source>
        <dbReference type="ARBA" id="ARBA00022801"/>
    </source>
</evidence>
<dbReference type="RefSeq" id="WP_264846728.1">
    <property type="nucleotide sequence ID" value="NZ_BPMA01000028.1"/>
</dbReference>
<dbReference type="InterPro" id="IPR039356">
    <property type="entry name" value="YfbR/HDDC2"/>
</dbReference>
<dbReference type="GO" id="GO:0046872">
    <property type="term" value="F:metal ion binding"/>
    <property type="evidence" value="ECO:0007669"/>
    <property type="project" value="UniProtKB-KW"/>
</dbReference>
<evidence type="ECO:0000313" key="5">
    <source>
        <dbReference type="EMBL" id="GJM53086.1"/>
    </source>
</evidence>
<dbReference type="GO" id="GO:0002953">
    <property type="term" value="F:5'-deoxynucleotidase activity"/>
    <property type="evidence" value="ECO:0007669"/>
    <property type="project" value="InterPro"/>
</dbReference>
<dbReference type="EMBL" id="BQKA01000021">
    <property type="protein sequence ID" value="GJM50089.1"/>
    <property type="molecule type" value="Genomic_DNA"/>
</dbReference>
<dbReference type="Pfam" id="PF13023">
    <property type="entry name" value="HD_3"/>
    <property type="match status" value="1"/>
</dbReference>
<dbReference type="Proteomes" id="UP001208692">
    <property type="component" value="Unassembled WGS sequence"/>
</dbReference>
<dbReference type="PANTHER" id="PTHR11845:SF13">
    <property type="entry name" value="5'-DEOXYNUCLEOTIDASE HDDC2"/>
    <property type="match status" value="1"/>
</dbReference>